<proteinExistence type="predicted"/>
<sequence>MTKNLTLPSGKTATIRDGKGKDLLQAQIKAKNSEEIPYALIAELCEIEGQNLVYEDILEMDLSDVIALQAEISGKFPQSLTAKA</sequence>
<dbReference type="EMBL" id="BK032842">
    <property type="protein sequence ID" value="DAF63593.1"/>
    <property type="molecule type" value="Genomic_DNA"/>
</dbReference>
<reference evidence="1" key="1">
    <citation type="journal article" date="2021" name="Proc. Natl. Acad. Sci. U.S.A.">
        <title>A Catalog of Tens of Thousands of Viruses from Human Metagenomes Reveals Hidden Associations with Chronic Diseases.</title>
        <authorList>
            <person name="Tisza M.J."/>
            <person name="Buck C.B."/>
        </authorList>
    </citation>
    <scope>NUCLEOTIDE SEQUENCE</scope>
    <source>
        <strain evidence="1">CtwQT14</strain>
    </source>
</reference>
<evidence type="ECO:0000313" key="1">
    <source>
        <dbReference type="EMBL" id="DAF63593.1"/>
    </source>
</evidence>
<organism evidence="1">
    <name type="scientific">Siphoviridae sp. ctwQT14</name>
    <dbReference type="NCBI Taxonomy" id="2827971"/>
    <lineage>
        <taxon>Viruses</taxon>
        <taxon>Duplodnaviria</taxon>
        <taxon>Heunggongvirae</taxon>
        <taxon>Uroviricota</taxon>
        <taxon>Caudoviricetes</taxon>
    </lineage>
</organism>
<protein>
    <submittedName>
        <fullName evidence="1">Tail assembly chaperone protein</fullName>
    </submittedName>
</protein>
<accession>A0A8S5TK89</accession>
<name>A0A8S5TK89_9CAUD</name>